<sequence>MSLDRPLAAVARLFLGLALLALGPAAPALAFDTKAPTAILVDVGTGRVLYEKNADDPIPPASLAKLMTAAVVFDMLKKGEITRDARFEVSEHAWRTGGANSGGSTMFLPVHKEVSLDDLIKGLIIQSGNDAAIVIAEGISGSEERFAEKMNAEAKAIGLSHSHFVNPHGLPAPGQQVTMRDLAVLSEYLINTFPKDYALFSEEKFTFNGITQRNRNPLLALGADGLKTGHTAASGYGLVASATKNGRRIVLAMSGMQSSDERAREAKRLMDFGLQDFEEVTLLEAGKPVGEATVAGGASAAVPLVAGETLKVLVPRGSLSDVTRVIEGNGPLPAPVAKGQRAGWAVFTRGDETMREVPLYAAEDVQRAGVFSRIAETVAGQFAPAGDSAGPADD</sequence>
<evidence type="ECO:0000256" key="1">
    <source>
        <dbReference type="ARBA" id="ARBA00003217"/>
    </source>
</evidence>
<comment type="catalytic activity">
    <reaction evidence="12">
        <text>Preferential cleavage: (Ac)2-L-Lys-D-Ala-|-D-Ala. Also transpeptidation of peptidyl-alanyl moieties that are N-acyl substituents of D-alanine.</text>
        <dbReference type="EC" id="3.4.16.4"/>
    </reaction>
</comment>
<dbReference type="EC" id="3.4.16.4" evidence="4"/>
<evidence type="ECO:0000256" key="16">
    <source>
        <dbReference type="SAM" id="SignalP"/>
    </source>
</evidence>
<evidence type="ECO:0000256" key="13">
    <source>
        <dbReference type="PIRSR" id="PIRSR618044-1"/>
    </source>
</evidence>
<dbReference type="SUPFAM" id="SSF69189">
    <property type="entry name" value="Penicillin-binding protein associated domain"/>
    <property type="match status" value="1"/>
</dbReference>
<feature type="signal peptide" evidence="16">
    <location>
        <begin position="1"/>
        <end position="30"/>
    </location>
</feature>
<reference evidence="18 19" key="1">
    <citation type="submission" date="2019-03" db="EMBL/GenBank/DDBJ databases">
        <title>Jiella endophytica sp. nov., a novel endophytic bacterium isolated from root of Ficus microcarpa Linn. f.</title>
        <authorList>
            <person name="Tuo L."/>
        </authorList>
    </citation>
    <scope>NUCLEOTIDE SEQUENCE [LARGE SCALE GENOMIC DNA]</scope>
    <source>
        <strain evidence="18 19">CBS5Q-3</strain>
    </source>
</reference>
<accession>A0A4Y8RHF3</accession>
<dbReference type="SMART" id="SM00936">
    <property type="entry name" value="PBP5_C"/>
    <property type="match status" value="1"/>
</dbReference>
<evidence type="ECO:0000313" key="18">
    <source>
        <dbReference type="EMBL" id="TFF21685.1"/>
    </source>
</evidence>
<dbReference type="Gene3D" id="3.40.710.10">
    <property type="entry name" value="DD-peptidase/beta-lactamase superfamily"/>
    <property type="match status" value="1"/>
</dbReference>
<keyword evidence="9" id="KW-0133">Cell shape</keyword>
<feature type="active site" evidence="13">
    <location>
        <position position="127"/>
    </location>
</feature>
<comment type="similarity">
    <text evidence="3 15">Belongs to the peptidase S11 family.</text>
</comment>
<evidence type="ECO:0000256" key="15">
    <source>
        <dbReference type="RuleBase" id="RU004016"/>
    </source>
</evidence>
<dbReference type="GO" id="GO:0071555">
    <property type="term" value="P:cell wall organization"/>
    <property type="evidence" value="ECO:0007669"/>
    <property type="project" value="UniProtKB-KW"/>
</dbReference>
<evidence type="ECO:0000256" key="8">
    <source>
        <dbReference type="ARBA" id="ARBA00022801"/>
    </source>
</evidence>
<evidence type="ECO:0000256" key="4">
    <source>
        <dbReference type="ARBA" id="ARBA00012448"/>
    </source>
</evidence>
<dbReference type="SUPFAM" id="SSF56601">
    <property type="entry name" value="beta-lactamase/transpeptidase-like"/>
    <property type="match status" value="1"/>
</dbReference>
<evidence type="ECO:0000313" key="19">
    <source>
        <dbReference type="Proteomes" id="UP000298179"/>
    </source>
</evidence>
<evidence type="ECO:0000256" key="9">
    <source>
        <dbReference type="ARBA" id="ARBA00022960"/>
    </source>
</evidence>
<evidence type="ECO:0000256" key="6">
    <source>
        <dbReference type="ARBA" id="ARBA00022670"/>
    </source>
</evidence>
<dbReference type="GO" id="GO:0009002">
    <property type="term" value="F:serine-type D-Ala-D-Ala carboxypeptidase activity"/>
    <property type="evidence" value="ECO:0007669"/>
    <property type="project" value="UniProtKB-EC"/>
</dbReference>
<evidence type="ECO:0000256" key="5">
    <source>
        <dbReference type="ARBA" id="ARBA00022645"/>
    </source>
</evidence>
<dbReference type="InterPro" id="IPR018044">
    <property type="entry name" value="Peptidase_S11"/>
</dbReference>
<dbReference type="EMBL" id="SOZD01000004">
    <property type="protein sequence ID" value="TFF21685.1"/>
    <property type="molecule type" value="Genomic_DNA"/>
</dbReference>
<organism evidence="18 19">
    <name type="scientific">Jiella endophytica</name>
    <dbReference type="NCBI Taxonomy" id="2558362"/>
    <lineage>
        <taxon>Bacteria</taxon>
        <taxon>Pseudomonadati</taxon>
        <taxon>Pseudomonadota</taxon>
        <taxon>Alphaproteobacteria</taxon>
        <taxon>Hyphomicrobiales</taxon>
        <taxon>Aurantimonadaceae</taxon>
        <taxon>Jiella</taxon>
    </lineage>
</organism>
<comment type="caution">
    <text evidence="18">The sequence shown here is derived from an EMBL/GenBank/DDBJ whole genome shotgun (WGS) entry which is preliminary data.</text>
</comment>
<evidence type="ECO:0000256" key="10">
    <source>
        <dbReference type="ARBA" id="ARBA00022984"/>
    </source>
</evidence>
<keyword evidence="7 16" id="KW-0732">Signal</keyword>
<dbReference type="Pfam" id="PF00768">
    <property type="entry name" value="Peptidase_S11"/>
    <property type="match status" value="1"/>
</dbReference>
<comment type="function">
    <text evidence="1">Removes C-terminal D-alanyl residues from sugar-peptide cell wall precursors.</text>
</comment>
<evidence type="ECO:0000256" key="11">
    <source>
        <dbReference type="ARBA" id="ARBA00023316"/>
    </source>
</evidence>
<keyword evidence="11" id="KW-0961">Cell wall biogenesis/degradation</keyword>
<keyword evidence="8" id="KW-0378">Hydrolase</keyword>
<dbReference type="UniPathway" id="UPA00219"/>
<feature type="binding site" evidence="14">
    <location>
        <position position="227"/>
    </location>
    <ligand>
        <name>substrate</name>
    </ligand>
</feature>
<comment type="pathway">
    <text evidence="2">Cell wall biogenesis; peptidoglycan biosynthesis.</text>
</comment>
<dbReference type="InterPro" id="IPR037167">
    <property type="entry name" value="Peptidase_S11_C_sf"/>
</dbReference>
<dbReference type="GO" id="GO:0008360">
    <property type="term" value="P:regulation of cell shape"/>
    <property type="evidence" value="ECO:0007669"/>
    <property type="project" value="UniProtKB-KW"/>
</dbReference>
<dbReference type="Pfam" id="PF07943">
    <property type="entry name" value="PBP5_C"/>
    <property type="match status" value="1"/>
</dbReference>
<keyword evidence="5 18" id="KW-0121">Carboxypeptidase</keyword>
<dbReference type="GO" id="GO:0006508">
    <property type="term" value="P:proteolysis"/>
    <property type="evidence" value="ECO:0007669"/>
    <property type="project" value="UniProtKB-KW"/>
</dbReference>
<dbReference type="GO" id="GO:0009252">
    <property type="term" value="P:peptidoglycan biosynthetic process"/>
    <property type="evidence" value="ECO:0007669"/>
    <property type="project" value="UniProtKB-UniPathway"/>
</dbReference>
<dbReference type="PANTHER" id="PTHR21581:SF6">
    <property type="entry name" value="TRAFFICKING PROTEIN PARTICLE COMPLEX SUBUNIT 12"/>
    <property type="match status" value="1"/>
</dbReference>
<evidence type="ECO:0000256" key="2">
    <source>
        <dbReference type="ARBA" id="ARBA00004752"/>
    </source>
</evidence>
<dbReference type="OrthoDB" id="7912889at2"/>
<dbReference type="PRINTS" id="PR00725">
    <property type="entry name" value="DADACBPTASE1"/>
</dbReference>
<dbReference type="InterPro" id="IPR001967">
    <property type="entry name" value="Peptidase_S11_N"/>
</dbReference>
<evidence type="ECO:0000256" key="14">
    <source>
        <dbReference type="PIRSR" id="PIRSR618044-2"/>
    </source>
</evidence>
<gene>
    <name evidence="18" type="ORF">E3C22_13410</name>
</gene>
<keyword evidence="19" id="KW-1185">Reference proteome</keyword>
<dbReference type="PANTHER" id="PTHR21581">
    <property type="entry name" value="D-ALANYL-D-ALANINE CARBOXYPEPTIDASE"/>
    <property type="match status" value="1"/>
</dbReference>
<keyword evidence="6" id="KW-0645">Protease</keyword>
<proteinExistence type="inferred from homology"/>
<dbReference type="RefSeq" id="WP_134762568.1">
    <property type="nucleotide sequence ID" value="NZ_SOZD01000004.1"/>
</dbReference>
<dbReference type="InterPro" id="IPR015956">
    <property type="entry name" value="Peniciliin-bd_prot_C_sf"/>
</dbReference>
<keyword evidence="10" id="KW-0573">Peptidoglycan synthesis</keyword>
<dbReference type="Proteomes" id="UP000298179">
    <property type="component" value="Unassembled WGS sequence"/>
</dbReference>
<evidence type="ECO:0000256" key="7">
    <source>
        <dbReference type="ARBA" id="ARBA00022729"/>
    </source>
</evidence>
<evidence type="ECO:0000256" key="3">
    <source>
        <dbReference type="ARBA" id="ARBA00007164"/>
    </source>
</evidence>
<feature type="chain" id="PRO_5021265182" description="serine-type D-Ala-D-Ala carboxypeptidase" evidence="16">
    <location>
        <begin position="31"/>
        <end position="394"/>
    </location>
</feature>
<evidence type="ECO:0000256" key="12">
    <source>
        <dbReference type="ARBA" id="ARBA00034000"/>
    </source>
</evidence>
<dbReference type="AlphaFoldDB" id="A0A4Y8RHF3"/>
<dbReference type="InterPro" id="IPR012907">
    <property type="entry name" value="Peptidase_S11_C"/>
</dbReference>
<feature type="active site" description="Acyl-ester intermediate" evidence="13">
    <location>
        <position position="62"/>
    </location>
</feature>
<evidence type="ECO:0000259" key="17">
    <source>
        <dbReference type="SMART" id="SM00936"/>
    </source>
</evidence>
<feature type="domain" description="Peptidase S11 D-Ala-D-Ala carboxypeptidase A C-terminal" evidence="17">
    <location>
        <begin position="277"/>
        <end position="367"/>
    </location>
</feature>
<dbReference type="Gene3D" id="2.60.410.10">
    <property type="entry name" value="D-Ala-D-Ala carboxypeptidase, C-terminal domain"/>
    <property type="match status" value="1"/>
</dbReference>
<name>A0A4Y8RHF3_9HYPH</name>
<dbReference type="InterPro" id="IPR012338">
    <property type="entry name" value="Beta-lactam/transpept-like"/>
</dbReference>
<feature type="active site" description="Proton acceptor" evidence="13">
    <location>
        <position position="65"/>
    </location>
</feature>
<protein>
    <recommendedName>
        <fullName evidence="4">serine-type D-Ala-D-Ala carboxypeptidase</fullName>
        <ecNumber evidence="4">3.4.16.4</ecNumber>
    </recommendedName>
</protein>